<feature type="transmembrane region" description="Helical" evidence="1">
    <location>
        <begin position="86"/>
        <end position="108"/>
    </location>
</feature>
<dbReference type="InterPro" id="IPR055648">
    <property type="entry name" value="DUF7224"/>
</dbReference>
<reference evidence="3 4" key="1">
    <citation type="journal article" date="2019" name="Int. J. Syst. Evol. Microbiol.">
        <title>The Global Catalogue of Microorganisms (GCM) 10K type strain sequencing project: providing services to taxonomists for standard genome sequencing and annotation.</title>
        <authorList>
            <consortium name="The Broad Institute Genomics Platform"/>
            <consortium name="The Broad Institute Genome Sequencing Center for Infectious Disease"/>
            <person name="Wu L."/>
            <person name="Ma J."/>
        </authorList>
    </citation>
    <scope>NUCLEOTIDE SEQUENCE [LARGE SCALE GENOMIC DNA]</scope>
    <source>
        <strain evidence="3 4">JCM 12696</strain>
    </source>
</reference>
<feature type="transmembrane region" description="Helical" evidence="1">
    <location>
        <begin position="114"/>
        <end position="137"/>
    </location>
</feature>
<dbReference type="RefSeq" id="WP_344278819.1">
    <property type="nucleotide sequence ID" value="NZ_BAAAKV010000038.1"/>
</dbReference>
<feature type="transmembrane region" description="Helical" evidence="1">
    <location>
        <begin position="220"/>
        <end position="240"/>
    </location>
</feature>
<feature type="transmembrane region" description="Helical" evidence="1">
    <location>
        <begin position="144"/>
        <end position="164"/>
    </location>
</feature>
<protein>
    <recommendedName>
        <fullName evidence="2">DUF7224 domain-containing protein</fullName>
    </recommendedName>
</protein>
<keyword evidence="1" id="KW-0472">Membrane</keyword>
<evidence type="ECO:0000313" key="4">
    <source>
        <dbReference type="Proteomes" id="UP001501371"/>
    </source>
</evidence>
<dbReference type="Proteomes" id="UP001501371">
    <property type="component" value="Unassembled WGS sequence"/>
</dbReference>
<name>A0ABN1UXY3_9ACTN</name>
<feature type="domain" description="DUF7224" evidence="2">
    <location>
        <begin position="265"/>
        <end position="406"/>
    </location>
</feature>
<evidence type="ECO:0000313" key="3">
    <source>
        <dbReference type="EMBL" id="GAA1180279.1"/>
    </source>
</evidence>
<organism evidence="3 4">
    <name type="scientific">Streptomyces hebeiensis</name>
    <dbReference type="NCBI Taxonomy" id="229486"/>
    <lineage>
        <taxon>Bacteria</taxon>
        <taxon>Bacillati</taxon>
        <taxon>Actinomycetota</taxon>
        <taxon>Actinomycetes</taxon>
        <taxon>Kitasatosporales</taxon>
        <taxon>Streptomycetaceae</taxon>
        <taxon>Streptomyces</taxon>
    </lineage>
</organism>
<keyword evidence="1" id="KW-0812">Transmembrane</keyword>
<keyword evidence="1" id="KW-1133">Transmembrane helix</keyword>
<feature type="transmembrane region" description="Helical" evidence="1">
    <location>
        <begin position="193"/>
        <end position="213"/>
    </location>
</feature>
<gene>
    <name evidence="3" type="ORF">GCM10009654_41830</name>
</gene>
<sequence>MISLGNLRASSAPWLLLPAALYMGSYVGGDNFWGVHDYGPASGELAAWGITVITPAVAGSAAWEAGRQKVLGSIREAGARSVVRQWLWAIRPVMALHLSLVVVALVLAKFTVGVWPSGAGLLAVAHLLVLPCGWMIIGWVTGLLCPRAVAAPAVAVGSWAWLAVPASMSSPSWRHLGGFVIEGSTLTDTLDPLAYFIPWLVTAGFAGAFVLMAGSRRRPWLVAAGAALVVGTLVGGRSLVADWGFSPPTDARLGHTVCIGRAPAVCVPEEYETEAAGIRRHSLPALKALEGSGVPLPVTLRMASADLPPEHGTWPLYWSPDSSLEQLNVDLARSAVTGTAALHGVHDCRQPSIAATWALLSVGVNEKEVQESTSPQEWAQLLRIRELPIKQQADWFTATVQDQTHCMAGLT</sequence>
<dbReference type="EMBL" id="BAAAKV010000038">
    <property type="protein sequence ID" value="GAA1180279.1"/>
    <property type="molecule type" value="Genomic_DNA"/>
</dbReference>
<feature type="transmembrane region" description="Helical" evidence="1">
    <location>
        <begin position="45"/>
        <end position="65"/>
    </location>
</feature>
<dbReference type="Pfam" id="PF23866">
    <property type="entry name" value="DUF7224"/>
    <property type="match status" value="1"/>
</dbReference>
<evidence type="ECO:0000259" key="2">
    <source>
        <dbReference type="Pfam" id="PF23866"/>
    </source>
</evidence>
<accession>A0ABN1UXY3</accession>
<keyword evidence="4" id="KW-1185">Reference proteome</keyword>
<evidence type="ECO:0000256" key="1">
    <source>
        <dbReference type="SAM" id="Phobius"/>
    </source>
</evidence>
<proteinExistence type="predicted"/>
<comment type="caution">
    <text evidence="3">The sequence shown here is derived from an EMBL/GenBank/DDBJ whole genome shotgun (WGS) entry which is preliminary data.</text>
</comment>